<dbReference type="EMBL" id="SNRW01010668">
    <property type="protein sequence ID" value="KAA6376241.1"/>
    <property type="molecule type" value="Genomic_DNA"/>
</dbReference>
<sequence>MANIHSLNEDNESRPIPNPWGGGGQGQSVSGRRADNPWRTQQAPKPKAQPPAQPNQNNPDSSNAYAPGRSNIHTLRDFEGRPEDQQGRQVYQSPYVDEIWSNNLPEGQPPGFCELCSISYGCGCCVGPCCSENRKSDWCKVFQMFTFWMMIAYVIVFIVEISIGGVHGSSLGPNVQTLLDMGAKFGPYVKCKYHV</sequence>
<keyword evidence="2" id="KW-0472">Membrane</keyword>
<protein>
    <submittedName>
        <fullName evidence="3">Uncharacterized protein</fullName>
    </submittedName>
</protein>
<feature type="transmembrane region" description="Helical" evidence="2">
    <location>
        <begin position="141"/>
        <end position="163"/>
    </location>
</feature>
<dbReference type="AlphaFoldDB" id="A0A5J4V2D0"/>
<gene>
    <name evidence="3" type="ORF">EZS28_028230</name>
</gene>
<evidence type="ECO:0000256" key="1">
    <source>
        <dbReference type="SAM" id="MobiDB-lite"/>
    </source>
</evidence>
<evidence type="ECO:0000256" key="2">
    <source>
        <dbReference type="SAM" id="Phobius"/>
    </source>
</evidence>
<proteinExistence type="predicted"/>
<feature type="region of interest" description="Disordered" evidence="1">
    <location>
        <begin position="1"/>
        <end position="69"/>
    </location>
</feature>
<keyword evidence="2" id="KW-0812">Transmembrane</keyword>
<keyword evidence="2" id="KW-1133">Transmembrane helix</keyword>
<dbReference type="Proteomes" id="UP000324800">
    <property type="component" value="Unassembled WGS sequence"/>
</dbReference>
<comment type="caution">
    <text evidence="3">The sequence shown here is derived from an EMBL/GenBank/DDBJ whole genome shotgun (WGS) entry which is preliminary data.</text>
</comment>
<reference evidence="3 4" key="1">
    <citation type="submission" date="2019-03" db="EMBL/GenBank/DDBJ databases">
        <title>Single cell metagenomics reveals metabolic interactions within the superorganism composed of flagellate Streblomastix strix and complex community of Bacteroidetes bacteria on its surface.</title>
        <authorList>
            <person name="Treitli S.C."/>
            <person name="Kolisko M."/>
            <person name="Husnik F."/>
            <person name="Keeling P."/>
            <person name="Hampl V."/>
        </authorList>
    </citation>
    <scope>NUCLEOTIDE SEQUENCE [LARGE SCALE GENOMIC DNA]</scope>
    <source>
        <strain evidence="3">ST1C</strain>
    </source>
</reference>
<evidence type="ECO:0000313" key="4">
    <source>
        <dbReference type="Proteomes" id="UP000324800"/>
    </source>
</evidence>
<organism evidence="3 4">
    <name type="scientific">Streblomastix strix</name>
    <dbReference type="NCBI Taxonomy" id="222440"/>
    <lineage>
        <taxon>Eukaryota</taxon>
        <taxon>Metamonada</taxon>
        <taxon>Preaxostyla</taxon>
        <taxon>Oxymonadida</taxon>
        <taxon>Streblomastigidae</taxon>
        <taxon>Streblomastix</taxon>
    </lineage>
</organism>
<accession>A0A5J4V2D0</accession>
<name>A0A5J4V2D0_9EUKA</name>
<evidence type="ECO:0000313" key="3">
    <source>
        <dbReference type="EMBL" id="KAA6376241.1"/>
    </source>
</evidence>
<dbReference type="OrthoDB" id="418595at2759"/>